<evidence type="ECO:0000313" key="4">
    <source>
        <dbReference type="Proteomes" id="UP000799778"/>
    </source>
</evidence>
<dbReference type="GeneID" id="54283703"/>
<organism evidence="3 4">
    <name type="scientific">Aaosphaeria arxii CBS 175.79</name>
    <dbReference type="NCBI Taxonomy" id="1450172"/>
    <lineage>
        <taxon>Eukaryota</taxon>
        <taxon>Fungi</taxon>
        <taxon>Dikarya</taxon>
        <taxon>Ascomycota</taxon>
        <taxon>Pezizomycotina</taxon>
        <taxon>Dothideomycetes</taxon>
        <taxon>Pleosporomycetidae</taxon>
        <taxon>Pleosporales</taxon>
        <taxon>Pleosporales incertae sedis</taxon>
        <taxon>Aaosphaeria</taxon>
    </lineage>
</organism>
<sequence>MVPRLSEYGAASSLALARECNNQMIRLSSALSPEQFHSITGGGPSISEHMETCLKFQELGAASKEIVGLGFRATSVIQVPTSTYLIFYVHGGGFVSGSSLGSAKYLLQMFLELEQRGIVCDIISVDYDLSPGAVYPTALRQVICAYRYGAAQGKDIVLMGDSAGGNLCLGLLQHLALPNPLLETPIEKPGGGRITAMCLLSPWVNLRTDGPSVYQYKSFDCLDKTVLDEWARHYMGPRNVLDCYSNPIEREKHWGTIMPKHSMILAGGMELFLSDIMDFARKVSVASSLSFFPIQHLIWQQDREDAMELLVTPSKGHAWAAVDYGFKCGARQLAVATSDDSKEHLEGLSGLLMQVDWIAKELNA</sequence>
<protein>
    <submittedName>
        <fullName evidence="3">Alpha/beta-hydrolase</fullName>
    </submittedName>
</protein>
<gene>
    <name evidence="3" type="ORF">BU24DRAFT_415593</name>
</gene>
<dbReference type="PANTHER" id="PTHR48081">
    <property type="entry name" value="AB HYDROLASE SUPERFAMILY PROTEIN C4A8.06C"/>
    <property type="match status" value="1"/>
</dbReference>
<keyword evidence="1 3" id="KW-0378">Hydrolase</keyword>
<dbReference type="Gene3D" id="3.40.50.1820">
    <property type="entry name" value="alpha/beta hydrolase"/>
    <property type="match status" value="1"/>
</dbReference>
<name>A0A6A5X7F8_9PLEO</name>
<dbReference type="OrthoDB" id="3792437at2759"/>
<dbReference type="PANTHER" id="PTHR48081:SF31">
    <property type="entry name" value="STERYL ACETYL HYDROLASE MUG81-RELATED"/>
    <property type="match status" value="1"/>
</dbReference>
<dbReference type="SUPFAM" id="SSF53474">
    <property type="entry name" value="alpha/beta-Hydrolases"/>
    <property type="match status" value="1"/>
</dbReference>
<keyword evidence="4" id="KW-1185">Reference proteome</keyword>
<accession>A0A6A5X7F8</accession>
<dbReference type="Proteomes" id="UP000799778">
    <property type="component" value="Unassembled WGS sequence"/>
</dbReference>
<dbReference type="GO" id="GO:0016787">
    <property type="term" value="F:hydrolase activity"/>
    <property type="evidence" value="ECO:0007669"/>
    <property type="project" value="UniProtKB-KW"/>
</dbReference>
<dbReference type="InterPro" id="IPR029058">
    <property type="entry name" value="AB_hydrolase_fold"/>
</dbReference>
<dbReference type="InterPro" id="IPR013094">
    <property type="entry name" value="AB_hydrolase_3"/>
</dbReference>
<dbReference type="InterPro" id="IPR050300">
    <property type="entry name" value="GDXG_lipolytic_enzyme"/>
</dbReference>
<evidence type="ECO:0000259" key="2">
    <source>
        <dbReference type="Pfam" id="PF07859"/>
    </source>
</evidence>
<dbReference type="AlphaFoldDB" id="A0A6A5X7F8"/>
<evidence type="ECO:0000313" key="3">
    <source>
        <dbReference type="EMBL" id="KAF2008862.1"/>
    </source>
</evidence>
<feature type="domain" description="Alpha/beta hydrolase fold-3" evidence="2">
    <location>
        <begin position="86"/>
        <end position="284"/>
    </location>
</feature>
<evidence type="ECO:0000256" key="1">
    <source>
        <dbReference type="ARBA" id="ARBA00022801"/>
    </source>
</evidence>
<dbReference type="Pfam" id="PF07859">
    <property type="entry name" value="Abhydrolase_3"/>
    <property type="match status" value="1"/>
</dbReference>
<dbReference type="EMBL" id="ML978081">
    <property type="protein sequence ID" value="KAF2008862.1"/>
    <property type="molecule type" value="Genomic_DNA"/>
</dbReference>
<dbReference type="RefSeq" id="XP_033377201.1">
    <property type="nucleotide sequence ID" value="XM_033526306.1"/>
</dbReference>
<reference evidence="3" key="1">
    <citation type="journal article" date="2020" name="Stud. Mycol.">
        <title>101 Dothideomycetes genomes: a test case for predicting lifestyles and emergence of pathogens.</title>
        <authorList>
            <person name="Haridas S."/>
            <person name="Albert R."/>
            <person name="Binder M."/>
            <person name="Bloem J."/>
            <person name="Labutti K."/>
            <person name="Salamov A."/>
            <person name="Andreopoulos B."/>
            <person name="Baker S."/>
            <person name="Barry K."/>
            <person name="Bills G."/>
            <person name="Bluhm B."/>
            <person name="Cannon C."/>
            <person name="Castanera R."/>
            <person name="Culley D."/>
            <person name="Daum C."/>
            <person name="Ezra D."/>
            <person name="Gonzalez J."/>
            <person name="Henrissat B."/>
            <person name="Kuo A."/>
            <person name="Liang C."/>
            <person name="Lipzen A."/>
            <person name="Lutzoni F."/>
            <person name="Magnuson J."/>
            <person name="Mondo S."/>
            <person name="Nolan M."/>
            <person name="Ohm R."/>
            <person name="Pangilinan J."/>
            <person name="Park H.-J."/>
            <person name="Ramirez L."/>
            <person name="Alfaro M."/>
            <person name="Sun H."/>
            <person name="Tritt A."/>
            <person name="Yoshinaga Y."/>
            <person name="Zwiers L.-H."/>
            <person name="Turgeon B."/>
            <person name="Goodwin S."/>
            <person name="Spatafora J."/>
            <person name="Crous P."/>
            <person name="Grigoriev I."/>
        </authorList>
    </citation>
    <scope>NUCLEOTIDE SEQUENCE</scope>
    <source>
        <strain evidence="3">CBS 175.79</strain>
    </source>
</reference>
<proteinExistence type="predicted"/>